<dbReference type="InParanoid" id="A0A6P8HFZ0"/>
<feature type="domain" description="BTB" evidence="1">
    <location>
        <begin position="9"/>
        <end position="108"/>
    </location>
</feature>
<evidence type="ECO:0000259" key="1">
    <source>
        <dbReference type="SMART" id="SM00225"/>
    </source>
</evidence>
<dbReference type="KEGG" id="aten:116288804"/>
<dbReference type="GeneID" id="116288804"/>
<dbReference type="InterPro" id="IPR003131">
    <property type="entry name" value="T1-type_BTB"/>
</dbReference>
<keyword evidence="2" id="KW-1185">Reference proteome</keyword>
<dbReference type="PANTHER" id="PTHR14499:SF145">
    <property type="entry name" value="POTASSIUM CHANNEL REGULATORY PROTEIN-LIKE"/>
    <property type="match status" value="1"/>
</dbReference>
<dbReference type="InterPro" id="IPR000210">
    <property type="entry name" value="BTB/POZ_dom"/>
</dbReference>
<dbReference type="InterPro" id="IPR011333">
    <property type="entry name" value="SKP1/BTB/POZ_sf"/>
</dbReference>
<reference evidence="3" key="1">
    <citation type="submission" date="2025-08" db="UniProtKB">
        <authorList>
            <consortium name="RefSeq"/>
        </authorList>
    </citation>
    <scope>IDENTIFICATION</scope>
    <source>
        <tissue evidence="3">Tentacle</tissue>
    </source>
</reference>
<organism evidence="2 3">
    <name type="scientific">Actinia tenebrosa</name>
    <name type="common">Australian red waratah sea anemone</name>
    <dbReference type="NCBI Taxonomy" id="6105"/>
    <lineage>
        <taxon>Eukaryota</taxon>
        <taxon>Metazoa</taxon>
        <taxon>Cnidaria</taxon>
        <taxon>Anthozoa</taxon>
        <taxon>Hexacorallia</taxon>
        <taxon>Actiniaria</taxon>
        <taxon>Actiniidae</taxon>
        <taxon>Actinia</taxon>
    </lineage>
</organism>
<dbReference type="SMART" id="SM00225">
    <property type="entry name" value="BTB"/>
    <property type="match status" value="1"/>
</dbReference>
<evidence type="ECO:0000313" key="2">
    <source>
        <dbReference type="Proteomes" id="UP000515163"/>
    </source>
</evidence>
<dbReference type="FunCoup" id="A0A6P8HFZ0">
    <property type="interactions" value="133"/>
</dbReference>
<name>A0A6P8HFZ0_ACTTE</name>
<dbReference type="Proteomes" id="UP000515163">
    <property type="component" value="Unplaced"/>
</dbReference>
<gene>
    <name evidence="3" type="primary">LOC116288804</name>
</gene>
<dbReference type="Pfam" id="PF02214">
    <property type="entry name" value="BTB_2"/>
    <property type="match status" value="1"/>
</dbReference>
<dbReference type="SUPFAM" id="SSF54695">
    <property type="entry name" value="POZ domain"/>
    <property type="match status" value="1"/>
</dbReference>
<dbReference type="OrthoDB" id="2414723at2759"/>
<accession>A0A6P8HFZ0</accession>
<dbReference type="AlphaFoldDB" id="A0A6P8HFZ0"/>
<dbReference type="Gene3D" id="3.30.710.10">
    <property type="entry name" value="Potassium Channel Kv1.1, Chain A"/>
    <property type="match status" value="1"/>
</dbReference>
<proteinExistence type="predicted"/>
<sequence>MSEEKKLPSIVSLNVGGHFFTTRLATLVSDNDSMLSAMFSGRFQLEVDDKGKYFIDRDGQYFGHILNYLRDPSLLPPSSVALQVYQEAKYYGIERLVEQLECYPSVIPQTRLEDQKSSMGEYFEYWKQMVIETARKKYGDVMKYSVGQECMVTAVRYISRKDYLSAVTKCKHKFDLFMEESEKSKPTHNFFCSDENGSRLSFYIGCDLPNVDFVIPEEEIPESRLFTSVLEKDLLNDGFCVSARSSHSWKCSRCEIVGYLHQIAFTWSFAHVHEPVIQMEN</sequence>
<evidence type="ECO:0000313" key="3">
    <source>
        <dbReference type="RefSeq" id="XP_031551505.1"/>
    </source>
</evidence>
<protein>
    <submittedName>
        <fullName evidence="3">BTB/POZ domain-containing protein KCTD7-like</fullName>
    </submittedName>
</protein>
<dbReference type="PANTHER" id="PTHR14499">
    <property type="entry name" value="POTASSIUM CHANNEL TETRAMERIZATION DOMAIN-CONTAINING"/>
    <property type="match status" value="1"/>
</dbReference>
<dbReference type="GO" id="GO:0051260">
    <property type="term" value="P:protein homooligomerization"/>
    <property type="evidence" value="ECO:0007669"/>
    <property type="project" value="InterPro"/>
</dbReference>
<dbReference type="FunFam" id="3.30.710.10:FF:000046">
    <property type="entry name" value="BTB/POZ domain-containing protein KCTD7 isoform X1"/>
    <property type="match status" value="1"/>
</dbReference>
<dbReference type="RefSeq" id="XP_031551505.1">
    <property type="nucleotide sequence ID" value="XM_031695645.1"/>
</dbReference>